<accession>A0A396HM29</accession>
<organism evidence="3">
    <name type="scientific">Medicago truncatula</name>
    <name type="common">Barrel medic</name>
    <name type="synonym">Medicago tribuloides</name>
    <dbReference type="NCBI Taxonomy" id="3880"/>
    <lineage>
        <taxon>Eukaryota</taxon>
        <taxon>Viridiplantae</taxon>
        <taxon>Streptophyta</taxon>
        <taxon>Embryophyta</taxon>
        <taxon>Tracheophyta</taxon>
        <taxon>Spermatophyta</taxon>
        <taxon>Magnoliopsida</taxon>
        <taxon>eudicotyledons</taxon>
        <taxon>Gunneridae</taxon>
        <taxon>Pentapetalae</taxon>
        <taxon>rosids</taxon>
        <taxon>fabids</taxon>
        <taxon>Fabales</taxon>
        <taxon>Fabaceae</taxon>
        <taxon>Papilionoideae</taxon>
        <taxon>50 kb inversion clade</taxon>
        <taxon>NPAAA clade</taxon>
        <taxon>Hologalegina</taxon>
        <taxon>IRL clade</taxon>
        <taxon>Trifolieae</taxon>
        <taxon>Medicago</taxon>
    </lineage>
</organism>
<gene>
    <name evidence="3" type="ORF">MtrunA17_Chr6g0479931</name>
</gene>
<dbReference type="EMBL" id="PSQE01000006">
    <property type="protein sequence ID" value="RHN52385.1"/>
    <property type="molecule type" value="Genomic_DNA"/>
</dbReference>
<dbReference type="GO" id="GO:0046872">
    <property type="term" value="F:metal ion binding"/>
    <property type="evidence" value="ECO:0007669"/>
    <property type="project" value="InterPro"/>
</dbReference>
<name>A0A396HM29_MEDTR</name>
<evidence type="ECO:0000259" key="2">
    <source>
        <dbReference type="Pfam" id="PF07127"/>
    </source>
</evidence>
<proteinExistence type="predicted"/>
<evidence type="ECO:0000256" key="1">
    <source>
        <dbReference type="SAM" id="SignalP"/>
    </source>
</evidence>
<feature type="chain" id="PRO_5017221671" evidence="1">
    <location>
        <begin position="23"/>
        <end position="55"/>
    </location>
</feature>
<protein>
    <submittedName>
        <fullName evidence="3">Putative Late nodulin</fullName>
    </submittedName>
</protein>
<evidence type="ECO:0000313" key="3">
    <source>
        <dbReference type="EMBL" id="RHN52385.1"/>
    </source>
</evidence>
<dbReference type="Proteomes" id="UP000265566">
    <property type="component" value="Chromosome 6"/>
</dbReference>
<sequence>MAQIHIFFSSLIIFLFLFLVETRQTEIPCESKQDCPKMFFPHYVTCVEDLQVEET</sequence>
<keyword evidence="1" id="KW-0732">Signal</keyword>
<dbReference type="Pfam" id="PF07127">
    <property type="entry name" value="Nodulin_late"/>
    <property type="match status" value="1"/>
</dbReference>
<reference evidence="3" key="1">
    <citation type="journal article" date="2018" name="Nat. Plants">
        <title>Whole-genome landscape of Medicago truncatula symbiotic genes.</title>
        <authorList>
            <person name="Pecrix Y."/>
            <person name="Gamas P."/>
            <person name="Carrere S."/>
        </authorList>
    </citation>
    <scope>NUCLEOTIDE SEQUENCE</scope>
    <source>
        <tissue evidence="3">Leaves</tissue>
    </source>
</reference>
<dbReference type="InterPro" id="IPR009810">
    <property type="entry name" value="Nodulin_late_dom"/>
</dbReference>
<dbReference type="Gramene" id="rna37053">
    <property type="protein sequence ID" value="RHN52385.1"/>
    <property type="gene ID" value="gene37053"/>
</dbReference>
<feature type="signal peptide" evidence="1">
    <location>
        <begin position="1"/>
        <end position="22"/>
    </location>
</feature>
<feature type="domain" description="Late nodulin" evidence="2">
    <location>
        <begin position="1"/>
        <end position="48"/>
    </location>
</feature>
<comment type="caution">
    <text evidence="3">The sequence shown here is derived from an EMBL/GenBank/DDBJ whole genome shotgun (WGS) entry which is preliminary data.</text>
</comment>
<dbReference type="AlphaFoldDB" id="A0A396HM29"/>